<gene>
    <name evidence="10" type="primary">LOC111594709</name>
</gene>
<evidence type="ECO:0000256" key="1">
    <source>
        <dbReference type="ARBA" id="ARBA00004141"/>
    </source>
</evidence>
<dbReference type="PANTHER" id="PTHR19229:SF250">
    <property type="entry name" value="ABC TRANSPORTER DOMAIN-CONTAINING PROTEIN-RELATED"/>
    <property type="match status" value="1"/>
</dbReference>
<dbReference type="InterPro" id="IPR003439">
    <property type="entry name" value="ABC_transporter-like_ATP-bd"/>
</dbReference>
<dbReference type="FunFam" id="3.40.50.300:FF:002470">
    <property type="entry name" value="ABC transporter, putative"/>
    <property type="match status" value="1"/>
</dbReference>
<feature type="transmembrane region" description="Helical" evidence="7">
    <location>
        <begin position="16"/>
        <end position="36"/>
    </location>
</feature>
<dbReference type="InterPro" id="IPR013525">
    <property type="entry name" value="ABC2_TM"/>
</dbReference>
<name>A0A6J2ST92_DROHY</name>
<reference evidence="10" key="1">
    <citation type="submission" date="2025-08" db="UniProtKB">
        <authorList>
            <consortium name="RefSeq"/>
        </authorList>
    </citation>
    <scope>IDENTIFICATION</scope>
    <source>
        <strain evidence="10">15085-1641.00</strain>
        <tissue evidence="10">Whole body</tissue>
    </source>
</reference>
<accession>A0A6J2ST92</accession>
<feature type="transmembrane region" description="Helical" evidence="7">
    <location>
        <begin position="291"/>
        <end position="309"/>
    </location>
</feature>
<sequence>MARRRSLFIVFLRKNLLYLWYCRTFLIGTFILWTAVQWKYLHWSNRSIISQVDEYENKDHEALLGYFPGNEYDWIYYTPNTDNTRRLMDLVRNELGIQFERMHEYNDSAEMQFDMEQQCRGSCFAINYQSLPDLGSGSGIKYSLSSNRLRSSPKKRFVNDEEMNHQKNDDEYIREGFFTLQHVIDLQYMRYQEIDPRYDLLVNVIPNLELGASDSYRLVNFGTLFSILFKMLLLLTFLVPFVEEKQSGIKEFLNLVTPMSFLDGLSFFIIRILLYGCYLVINLIIASKYGALGSINFICIFTLYLLYIIASMSYSYLISVCFFSVFYAKIGGFILLIIPYVFSIVRSWISNLAFVLLSTNAFLEGLDVFQTFCNKHRDFKFSDLNRVIKDDFSSIFTIYLTLICQTIFYVLLYNYLVRVFPGPGGLKRPFLFFLNPDTYKKRQRNEYTTQPRGAHAIIISDLCKKFKTSKRENNIADYLNMTINNKEITVLLGYNGAGKTTMMNMILGIVPKDAGKIVVCSEGDVASYRHLIGFCPQHSVFMSYMTCQQHLEFFAELRGATRFDARKWAESKLQKLNLTDKAHKYGGMLSGGMKRRLSLGIAIAGNTKIVILDEPSSGLDIESRRELWDILLKLRKEKAILVTTHYMEEAEVLGDTICILANGKLQKTGSPLELKRTSGSGYRLKLEAHESNFLKEATLSEIRKFISTASLENIVKPTVYINLPYDFNLKYHDMLHSLEGAKDRLGIITISIADTSLERVFLNCAGEADQVDNPDGTRNSQHPLIHSYKRLGNIQPNFLQLCSAIFYKKFTFLTKEWKYTAIMLSLPIVSIVFSIMLMHYMSVVKNDETLPLKLSQLRTGTIYIYNPSGYDGQFEQQLRQYIQQNGINAKTLMVRRNFTIMQELKQMQRDNLADFLEDTIGVISIYGAQRSGEKSKIEMYWESNRYHSSIILLNMLDTCILQQLDGQEKAFISAKYLPIRRFINDVSSSRLEYFVVIVAVANVFYMFYYIVLPFREHVNGFYQLQPMSRFTYWWATFIFDMLLHGIVCLTLLLIQRLIMPDELYKIEDQKLIAWSVFFYGCSYLPILYVLGNNFESISTISTYILFMLIVSEIAPLITSTSVQAMKFHETKIAFLRFLPDFNLNHQLRIINENLLAQRKKSLISPESTGIFFAYALTVFFVVMGFFTIVIENKYYRRQLIDFFRGKSCKLPAKSSPTSVVNDTSSQLEMGCMNDCNSEEQQVKQLLADNERNGNDKSHNYPLIVSDLRKSYAGKHAVCGISFAAKPGECFGLLGVNGAGKTTTFEMITANKVLDSGHIQIKGIDVRQNEVLFRQQFGYCPQYDALNQFMTAEQCLRLMALLRGLPLRSEDSGTTVKNNVEYWLNKMNLTKYRDVAVKCYSGGTKRKLLAAMAMIGEPPLLLLDEPTTGVDPISRRLLWECIKDFQAENRTVVLTSHSMDECEELCNRLAIMANGKFKCLNNICALKRLSGFTIKLKMRIDMDSETNITKITDTLKEHFKQMDLRESHAGTLTYFICTDEQILWSKVFKITEEYLGEKHQNLVEYYSVNECTLEDIFLKFERQSKSLTHSSSVSHNYI</sequence>
<dbReference type="Gene3D" id="3.40.50.300">
    <property type="entry name" value="P-loop containing nucleotide triphosphate hydrolases"/>
    <property type="match status" value="2"/>
</dbReference>
<dbReference type="CDD" id="cd03263">
    <property type="entry name" value="ABC_subfamily_A"/>
    <property type="match status" value="2"/>
</dbReference>
<dbReference type="SMART" id="SM00382">
    <property type="entry name" value="AAA"/>
    <property type="match status" value="2"/>
</dbReference>
<evidence type="ECO:0000313" key="10">
    <source>
        <dbReference type="RefSeq" id="XP_030079149.1"/>
    </source>
</evidence>
<dbReference type="SUPFAM" id="SSF52540">
    <property type="entry name" value="P-loop containing nucleoside triphosphate hydrolases"/>
    <property type="match status" value="2"/>
</dbReference>
<dbReference type="GO" id="GO:0005319">
    <property type="term" value="F:lipid transporter activity"/>
    <property type="evidence" value="ECO:0007669"/>
    <property type="project" value="TreeGrafter"/>
</dbReference>
<feature type="transmembrane region" description="Helical" evidence="7">
    <location>
        <begin position="218"/>
        <end position="241"/>
    </location>
</feature>
<dbReference type="GO" id="GO:0140359">
    <property type="term" value="F:ABC-type transporter activity"/>
    <property type="evidence" value="ECO:0007669"/>
    <property type="project" value="InterPro"/>
</dbReference>
<dbReference type="Pfam" id="PF23321">
    <property type="entry name" value="R1_ABCA1"/>
    <property type="match status" value="1"/>
</dbReference>
<evidence type="ECO:0000256" key="4">
    <source>
        <dbReference type="ARBA" id="ARBA00022840"/>
    </source>
</evidence>
<feature type="transmembrane region" description="Helical" evidence="7">
    <location>
        <begin position="394"/>
        <end position="416"/>
    </location>
</feature>
<keyword evidence="6 7" id="KW-0472">Membrane</keyword>
<evidence type="ECO:0000256" key="3">
    <source>
        <dbReference type="ARBA" id="ARBA00022741"/>
    </source>
</evidence>
<keyword evidence="9" id="KW-1185">Reference proteome</keyword>
<keyword evidence="5 7" id="KW-1133">Transmembrane helix</keyword>
<dbReference type="InterPro" id="IPR027417">
    <property type="entry name" value="P-loop_NTPase"/>
</dbReference>
<dbReference type="PANTHER" id="PTHR19229">
    <property type="entry name" value="ATP-BINDING CASSETTE TRANSPORTER SUBFAMILY A ABCA"/>
    <property type="match status" value="1"/>
</dbReference>
<dbReference type="Proteomes" id="UP000504633">
    <property type="component" value="Unplaced"/>
</dbReference>
<organism evidence="9 10">
    <name type="scientific">Drosophila hydei</name>
    <name type="common">Fruit fly</name>
    <dbReference type="NCBI Taxonomy" id="7224"/>
    <lineage>
        <taxon>Eukaryota</taxon>
        <taxon>Metazoa</taxon>
        <taxon>Ecdysozoa</taxon>
        <taxon>Arthropoda</taxon>
        <taxon>Hexapoda</taxon>
        <taxon>Insecta</taxon>
        <taxon>Pterygota</taxon>
        <taxon>Neoptera</taxon>
        <taxon>Endopterygota</taxon>
        <taxon>Diptera</taxon>
        <taxon>Brachycera</taxon>
        <taxon>Muscomorpha</taxon>
        <taxon>Ephydroidea</taxon>
        <taxon>Drosophilidae</taxon>
        <taxon>Drosophila</taxon>
    </lineage>
</organism>
<feature type="domain" description="ABC transporter" evidence="8">
    <location>
        <begin position="457"/>
        <end position="687"/>
    </location>
</feature>
<evidence type="ECO:0000313" key="9">
    <source>
        <dbReference type="Proteomes" id="UP000504633"/>
    </source>
</evidence>
<dbReference type="OMA" id="QCIKDFQ"/>
<evidence type="ECO:0000256" key="7">
    <source>
        <dbReference type="SAM" id="Phobius"/>
    </source>
</evidence>
<dbReference type="PROSITE" id="PS50893">
    <property type="entry name" value="ABC_TRANSPORTER_2"/>
    <property type="match status" value="2"/>
</dbReference>
<evidence type="ECO:0000256" key="2">
    <source>
        <dbReference type="ARBA" id="ARBA00022692"/>
    </source>
</evidence>
<feature type="transmembrane region" description="Helical" evidence="7">
    <location>
        <begin position="316"/>
        <end position="342"/>
    </location>
</feature>
<feature type="domain" description="ABC transporter" evidence="8">
    <location>
        <begin position="1262"/>
        <end position="1498"/>
    </location>
</feature>
<keyword evidence="3" id="KW-0547">Nucleotide-binding</keyword>
<feature type="transmembrane region" description="Helical" evidence="7">
    <location>
        <begin position="1097"/>
        <end position="1117"/>
    </location>
</feature>
<feature type="transmembrane region" description="Helical" evidence="7">
    <location>
        <begin position="261"/>
        <end position="285"/>
    </location>
</feature>
<feature type="transmembrane region" description="Helical" evidence="7">
    <location>
        <begin position="1071"/>
        <end position="1091"/>
    </location>
</feature>
<keyword evidence="2 7" id="KW-0812">Transmembrane</keyword>
<keyword evidence="4 10" id="KW-0067">ATP-binding</keyword>
<evidence type="ECO:0000256" key="5">
    <source>
        <dbReference type="ARBA" id="ARBA00022989"/>
    </source>
</evidence>
<dbReference type="Pfam" id="PF12698">
    <property type="entry name" value="ABC2_membrane_3"/>
    <property type="match status" value="1"/>
</dbReference>
<dbReference type="GO" id="GO:0016020">
    <property type="term" value="C:membrane"/>
    <property type="evidence" value="ECO:0007669"/>
    <property type="project" value="UniProtKB-SubCell"/>
</dbReference>
<dbReference type="GO" id="GO:0005524">
    <property type="term" value="F:ATP binding"/>
    <property type="evidence" value="ECO:0007669"/>
    <property type="project" value="UniProtKB-KW"/>
</dbReference>
<dbReference type="InterPro" id="IPR056264">
    <property type="entry name" value="R2_ABCA1-4-like"/>
</dbReference>
<feature type="transmembrane region" description="Helical" evidence="7">
    <location>
        <begin position="991"/>
        <end position="1012"/>
    </location>
</feature>
<dbReference type="InterPro" id="IPR026082">
    <property type="entry name" value="ABCA"/>
</dbReference>
<feature type="transmembrane region" description="Helical" evidence="7">
    <location>
        <begin position="348"/>
        <end position="373"/>
    </location>
</feature>
<evidence type="ECO:0000259" key="8">
    <source>
        <dbReference type="PROSITE" id="PS50893"/>
    </source>
</evidence>
<dbReference type="GO" id="GO:0016887">
    <property type="term" value="F:ATP hydrolysis activity"/>
    <property type="evidence" value="ECO:0007669"/>
    <property type="project" value="InterPro"/>
</dbReference>
<comment type="subcellular location">
    <subcellularLocation>
        <location evidence="1">Membrane</location>
        <topology evidence="1">Multi-pass membrane protein</topology>
    </subcellularLocation>
</comment>
<dbReference type="InterPro" id="IPR017871">
    <property type="entry name" value="ABC_transporter-like_CS"/>
</dbReference>
<dbReference type="GeneID" id="111594709"/>
<dbReference type="Pfam" id="PF00005">
    <property type="entry name" value="ABC_tran"/>
    <property type="match status" value="2"/>
</dbReference>
<dbReference type="PROSITE" id="PS00211">
    <property type="entry name" value="ABC_TRANSPORTER_1"/>
    <property type="match status" value="1"/>
</dbReference>
<feature type="transmembrane region" description="Helical" evidence="7">
    <location>
        <begin position="817"/>
        <end position="838"/>
    </location>
</feature>
<dbReference type="OrthoDB" id="8061355at2759"/>
<protein>
    <submittedName>
        <fullName evidence="10">ATP-binding cassette sub-family A member 2 isoform X1</fullName>
    </submittedName>
</protein>
<proteinExistence type="predicted"/>
<dbReference type="RefSeq" id="XP_030079149.1">
    <property type="nucleotide sequence ID" value="XM_030223289.1"/>
</dbReference>
<feature type="transmembrane region" description="Helical" evidence="7">
    <location>
        <begin position="1032"/>
        <end position="1059"/>
    </location>
</feature>
<dbReference type="InterPro" id="IPR003593">
    <property type="entry name" value="AAA+_ATPase"/>
</dbReference>
<dbReference type="FunFam" id="3.40.50.300:FF:000436">
    <property type="entry name" value="ATP binding cassette subfamily A member 9"/>
    <property type="match status" value="1"/>
</dbReference>
<dbReference type="CTD" id="34783"/>
<evidence type="ECO:0000256" key="6">
    <source>
        <dbReference type="ARBA" id="ARBA00023136"/>
    </source>
</evidence>
<feature type="transmembrane region" description="Helical" evidence="7">
    <location>
        <begin position="1168"/>
        <end position="1190"/>
    </location>
</feature>